<reference evidence="2" key="1">
    <citation type="submission" date="2021-01" db="EMBL/GenBank/DDBJ databases">
        <authorList>
            <person name="Corre E."/>
            <person name="Pelletier E."/>
            <person name="Niang G."/>
            <person name="Scheremetjew M."/>
            <person name="Finn R."/>
            <person name="Kale V."/>
            <person name="Holt S."/>
            <person name="Cochrane G."/>
            <person name="Meng A."/>
            <person name="Brown T."/>
            <person name="Cohen L."/>
        </authorList>
    </citation>
    <scope>NUCLEOTIDE SEQUENCE</scope>
    <source>
        <strain evidence="2">379</strain>
    </source>
</reference>
<proteinExistence type="predicted"/>
<protein>
    <submittedName>
        <fullName evidence="2">Uncharacterized protein</fullName>
    </submittedName>
</protein>
<sequence>MATLDTRPSRRERGCGSSPHPGRACPLQGGAEGGASRLHRDHMLNDGLLLLLLLLLLLRPRPAAKEERAVGLEGADVAERAGLRRAGALGGRVGRDDALAARALPSTQHSTASCRARAGRLGKLKQRRVVLVLEAHALVPAGSGRGGTARSACAGGADGSRRAGEARRVAIALTVEGGATHASYSAMEKPD</sequence>
<evidence type="ECO:0000256" key="1">
    <source>
        <dbReference type="SAM" id="MobiDB-lite"/>
    </source>
</evidence>
<feature type="region of interest" description="Disordered" evidence="1">
    <location>
        <begin position="1"/>
        <end position="33"/>
    </location>
</feature>
<evidence type="ECO:0000313" key="2">
    <source>
        <dbReference type="EMBL" id="CAE0545941.1"/>
    </source>
</evidence>
<dbReference type="EMBL" id="HBIR01020126">
    <property type="protein sequence ID" value="CAE0545941.1"/>
    <property type="molecule type" value="Transcribed_RNA"/>
</dbReference>
<accession>A0A6V2Q7Q7</accession>
<organism evidence="2">
    <name type="scientific">Emiliania huxleyi</name>
    <name type="common">Coccolithophore</name>
    <name type="synonym">Pontosphaera huxleyi</name>
    <dbReference type="NCBI Taxonomy" id="2903"/>
    <lineage>
        <taxon>Eukaryota</taxon>
        <taxon>Haptista</taxon>
        <taxon>Haptophyta</taxon>
        <taxon>Prymnesiophyceae</taxon>
        <taxon>Isochrysidales</taxon>
        <taxon>Noelaerhabdaceae</taxon>
        <taxon>Emiliania</taxon>
    </lineage>
</organism>
<dbReference type="AlphaFoldDB" id="A0A6V2Q7Q7"/>
<gene>
    <name evidence="2" type="ORF">EHUX00137_LOCUS15262</name>
</gene>
<name>A0A6V2Q7Q7_EMIHU</name>